<accession>A0A6V8KSZ1</accession>
<feature type="compositionally biased region" description="Basic and acidic residues" evidence="1">
    <location>
        <begin position="244"/>
        <end position="259"/>
    </location>
</feature>
<comment type="caution">
    <text evidence="2">The sequence shown here is derived from an EMBL/GenBank/DDBJ whole genome shotgun (WGS) entry which is preliminary data.</text>
</comment>
<name>A0A6V8KSZ1_9ACTN</name>
<evidence type="ECO:0000313" key="2">
    <source>
        <dbReference type="EMBL" id="GFJ84966.1"/>
    </source>
</evidence>
<dbReference type="EMBL" id="BLPF01000004">
    <property type="protein sequence ID" value="GFJ84966.1"/>
    <property type="molecule type" value="Genomic_DNA"/>
</dbReference>
<proteinExistence type="predicted"/>
<organism evidence="2 3">
    <name type="scientific">Phytohabitans houttuyneae</name>
    <dbReference type="NCBI Taxonomy" id="1076126"/>
    <lineage>
        <taxon>Bacteria</taxon>
        <taxon>Bacillati</taxon>
        <taxon>Actinomycetota</taxon>
        <taxon>Actinomycetes</taxon>
        <taxon>Micromonosporales</taxon>
        <taxon>Micromonosporaceae</taxon>
    </lineage>
</organism>
<evidence type="ECO:0000313" key="3">
    <source>
        <dbReference type="Proteomes" id="UP000482800"/>
    </source>
</evidence>
<sequence>MTTVDPARMLTRQVRELAVRRARLRRRRAEVTGNPAHLDCLDAAISRLGDEIDHRRDHRAIVASTGSYQPWTQHHFQLGDFARIGGAWYPVLHAGWAALTVPPLDLLGERRHHPNPEHGIDTQSVAYARVYGRRRAGRVLHTPPPPEDAACTCRVTIPTFNPEFVPEQDAGPCTRPPVARLTIRHDGTACGCHGLCLLADADAGSRPPWVEVVLLCDAHEQTAVSAATATAAITFRGPDVTPDPMHREPATPPADRTESTMDLNDTARVRRPRDAVEYRLGTVTDITYAPHSTDIRRLRLRFPTGDERTYTADEITPSTRDDDRAALETAFIDACAVLRYACRIAHDYDEALSTDLIGLLLALYEAARTRIGLTLDPVRVPEYGNHAPAVTPPQGQP</sequence>
<feature type="region of interest" description="Disordered" evidence="1">
    <location>
        <begin position="236"/>
        <end position="259"/>
    </location>
</feature>
<keyword evidence="3" id="KW-1185">Reference proteome</keyword>
<dbReference type="RefSeq" id="WP_308785025.1">
    <property type="nucleotide sequence ID" value="NZ_BAABGO010000035.1"/>
</dbReference>
<reference evidence="2 3" key="2">
    <citation type="submission" date="2020-03" db="EMBL/GenBank/DDBJ databases">
        <authorList>
            <person name="Ichikawa N."/>
            <person name="Kimura A."/>
            <person name="Kitahashi Y."/>
            <person name="Uohara A."/>
        </authorList>
    </citation>
    <scope>NUCLEOTIDE SEQUENCE [LARGE SCALE GENOMIC DNA]</scope>
    <source>
        <strain evidence="2 3">NBRC 108639</strain>
    </source>
</reference>
<evidence type="ECO:0000256" key="1">
    <source>
        <dbReference type="SAM" id="MobiDB-lite"/>
    </source>
</evidence>
<dbReference type="AlphaFoldDB" id="A0A6V8KSZ1"/>
<dbReference type="Proteomes" id="UP000482800">
    <property type="component" value="Unassembled WGS sequence"/>
</dbReference>
<reference evidence="2 3" key="1">
    <citation type="submission" date="2020-03" db="EMBL/GenBank/DDBJ databases">
        <title>Whole genome shotgun sequence of Phytohabitans houttuyneae NBRC 108639.</title>
        <authorList>
            <person name="Komaki H."/>
            <person name="Tamura T."/>
        </authorList>
    </citation>
    <scope>NUCLEOTIDE SEQUENCE [LARGE SCALE GENOMIC DNA]</scope>
    <source>
        <strain evidence="2 3">NBRC 108639</strain>
    </source>
</reference>
<protein>
    <submittedName>
        <fullName evidence="2">Uncharacterized protein</fullName>
    </submittedName>
</protein>
<gene>
    <name evidence="2" type="ORF">Phou_091460</name>
</gene>